<keyword evidence="2" id="KW-1185">Reference proteome</keyword>
<evidence type="ECO:0000313" key="1">
    <source>
        <dbReference type="EMBL" id="MFD1294630.1"/>
    </source>
</evidence>
<sequence>MASLEYIGKIIKQENIDTVDENKLPRTFVINVPNPHKSYYSRFTDVVKPDSIIFVTKTPNSFEKILRVTAGINKKYGLNLDGAKCEVKIGSRKLDGIRVKGINRYTEIGKIQQYYSDEGYEFAKSEKFKETDALIRINRFFNVDKLAEGIFKSNIEDDVYYAVIPRYMSWEEFRKITFEIKNNITDKNYDIAKGIVYIYGGVKEVLRIVKPKYSLESLQLIQQKYIEKLQ</sequence>
<dbReference type="RefSeq" id="WP_386809905.1">
    <property type="nucleotide sequence ID" value="NZ_JBHTMV010000006.1"/>
</dbReference>
<reference evidence="2" key="1">
    <citation type="journal article" date="2019" name="Int. J. Syst. Evol. Microbiol.">
        <title>The Global Catalogue of Microorganisms (GCM) 10K type strain sequencing project: providing services to taxonomists for standard genome sequencing and annotation.</title>
        <authorList>
            <consortium name="The Broad Institute Genomics Platform"/>
            <consortium name="The Broad Institute Genome Sequencing Center for Infectious Disease"/>
            <person name="Wu L."/>
            <person name="Ma J."/>
        </authorList>
    </citation>
    <scope>NUCLEOTIDE SEQUENCE [LARGE SCALE GENOMIC DNA]</scope>
    <source>
        <strain evidence="2">CCUG 62221</strain>
    </source>
</reference>
<dbReference type="EMBL" id="JBHTMV010000006">
    <property type="protein sequence ID" value="MFD1294630.1"/>
    <property type="molecule type" value="Genomic_DNA"/>
</dbReference>
<proteinExistence type="predicted"/>
<protein>
    <submittedName>
        <fullName evidence="1">Uncharacterized protein</fullName>
    </submittedName>
</protein>
<evidence type="ECO:0000313" key="2">
    <source>
        <dbReference type="Proteomes" id="UP001597241"/>
    </source>
</evidence>
<dbReference type="Proteomes" id="UP001597241">
    <property type="component" value="Unassembled WGS sequence"/>
</dbReference>
<gene>
    <name evidence="1" type="ORF">ACFQ5N_12365</name>
</gene>
<comment type="caution">
    <text evidence="1">The sequence shown here is derived from an EMBL/GenBank/DDBJ whole genome shotgun (WGS) entry which is preliminary data.</text>
</comment>
<organism evidence="1 2">
    <name type="scientific">Lutibacter holmesii</name>
    <dbReference type="NCBI Taxonomy" id="1137985"/>
    <lineage>
        <taxon>Bacteria</taxon>
        <taxon>Pseudomonadati</taxon>
        <taxon>Bacteroidota</taxon>
        <taxon>Flavobacteriia</taxon>
        <taxon>Flavobacteriales</taxon>
        <taxon>Flavobacteriaceae</taxon>
        <taxon>Lutibacter</taxon>
    </lineage>
</organism>
<accession>A0ABW3WRC7</accession>
<name>A0ABW3WRC7_9FLAO</name>